<sequence length="107" mass="11894">MECQQTVGIPSTSVRPYNVEVQLRRRRKQLVLHGLLAPPPATRATVAPARSLAKNYNAIARTDDVERFTSNASTQPVYTQMRSNSHAIHHYGLLVSGLISPLLFVEL</sequence>
<dbReference type="Proteomes" id="UP000663880">
    <property type="component" value="Unassembled WGS sequence"/>
</dbReference>
<proteinExistence type="predicted"/>
<dbReference type="AlphaFoldDB" id="A0A821TI32"/>
<keyword evidence="2" id="KW-1185">Reference proteome</keyword>
<protein>
    <submittedName>
        <fullName evidence="1">Uncharacterized protein</fullName>
    </submittedName>
</protein>
<accession>A0A821TI32</accession>
<organism evidence="1 2">
    <name type="scientific">Pieris macdunnoughi</name>
    <dbReference type="NCBI Taxonomy" id="345717"/>
    <lineage>
        <taxon>Eukaryota</taxon>
        <taxon>Metazoa</taxon>
        <taxon>Ecdysozoa</taxon>
        <taxon>Arthropoda</taxon>
        <taxon>Hexapoda</taxon>
        <taxon>Insecta</taxon>
        <taxon>Pterygota</taxon>
        <taxon>Neoptera</taxon>
        <taxon>Endopterygota</taxon>
        <taxon>Lepidoptera</taxon>
        <taxon>Glossata</taxon>
        <taxon>Ditrysia</taxon>
        <taxon>Papilionoidea</taxon>
        <taxon>Pieridae</taxon>
        <taxon>Pierinae</taxon>
        <taxon>Pieris</taxon>
    </lineage>
</organism>
<dbReference type="EMBL" id="CAJOBZ010000023">
    <property type="protein sequence ID" value="CAF4870820.1"/>
    <property type="molecule type" value="Genomic_DNA"/>
</dbReference>
<comment type="caution">
    <text evidence="1">The sequence shown here is derived from an EMBL/GenBank/DDBJ whole genome shotgun (WGS) entry which is preliminary data.</text>
</comment>
<gene>
    <name evidence="1" type="ORF">PMACD_LOCUS8746</name>
</gene>
<evidence type="ECO:0000313" key="2">
    <source>
        <dbReference type="Proteomes" id="UP000663880"/>
    </source>
</evidence>
<dbReference type="OrthoDB" id="7462662at2759"/>
<name>A0A821TI32_9NEOP</name>
<reference evidence="1" key="1">
    <citation type="submission" date="2021-02" db="EMBL/GenBank/DDBJ databases">
        <authorList>
            <person name="Steward A R."/>
        </authorList>
    </citation>
    <scope>NUCLEOTIDE SEQUENCE</scope>
</reference>
<evidence type="ECO:0000313" key="1">
    <source>
        <dbReference type="EMBL" id="CAF4870820.1"/>
    </source>
</evidence>